<comment type="caution">
    <text evidence="2">The sequence shown here is derived from an EMBL/GenBank/DDBJ whole genome shotgun (WGS) entry which is preliminary data.</text>
</comment>
<dbReference type="InterPro" id="IPR023214">
    <property type="entry name" value="HAD_sf"/>
</dbReference>
<organism evidence="2 3">
    <name type="scientific">Eumeta variegata</name>
    <name type="common">Bagworm moth</name>
    <name type="synonym">Eumeta japonica</name>
    <dbReference type="NCBI Taxonomy" id="151549"/>
    <lineage>
        <taxon>Eukaryota</taxon>
        <taxon>Metazoa</taxon>
        <taxon>Ecdysozoa</taxon>
        <taxon>Arthropoda</taxon>
        <taxon>Hexapoda</taxon>
        <taxon>Insecta</taxon>
        <taxon>Pterygota</taxon>
        <taxon>Neoptera</taxon>
        <taxon>Endopterygota</taxon>
        <taxon>Lepidoptera</taxon>
        <taxon>Glossata</taxon>
        <taxon>Ditrysia</taxon>
        <taxon>Tineoidea</taxon>
        <taxon>Psychidae</taxon>
        <taxon>Oiketicinae</taxon>
        <taxon>Eumeta</taxon>
    </lineage>
</organism>
<name>A0A4C1Y9R7_EUMVA</name>
<dbReference type="InterPro" id="IPR011948">
    <property type="entry name" value="Dullard_phosphatase"/>
</dbReference>
<dbReference type="STRING" id="151549.A0A4C1Y9R7"/>
<evidence type="ECO:0000313" key="3">
    <source>
        <dbReference type="Proteomes" id="UP000299102"/>
    </source>
</evidence>
<dbReference type="FunFam" id="3.40.50.1000:FF:000389">
    <property type="entry name" value="CTDNEP1 isoform 2"/>
    <property type="match status" value="1"/>
</dbReference>
<gene>
    <name evidence="2" type="ORF">EVAR_8290_1</name>
</gene>
<dbReference type="InterPro" id="IPR050365">
    <property type="entry name" value="TIM50"/>
</dbReference>
<dbReference type="InterPro" id="IPR004274">
    <property type="entry name" value="FCP1_dom"/>
</dbReference>
<protein>
    <recommendedName>
        <fullName evidence="1">FCP1 homology domain-containing protein</fullName>
    </recommendedName>
</protein>
<evidence type="ECO:0000313" key="2">
    <source>
        <dbReference type="EMBL" id="GBP71684.1"/>
    </source>
</evidence>
<dbReference type="Gene3D" id="3.40.50.1000">
    <property type="entry name" value="HAD superfamily/HAD-like"/>
    <property type="match status" value="1"/>
</dbReference>
<sequence>MTTENRIFVHICSNIKAVVTKVPLNSVNINHSAGSIVAGTLQNSRNGRRSMRDLRLKVLIPHRYVAFLLAQHQSVKYEIYPLSPVSRHRLSLVKRKLLVLDLDETLIHSHHDAMLRPTVKPSTPPDFVLKVTIDKHPVRFFVHKRPHVDYFLDIVSQWYELVVFTASMEIYGAAVADKLDNGRGILRRRFYSFSMSARAPGTYTHRRRVCVPPTKDLCNYDAERGSNWIVAPDNAIPIKSWFSDPLDVALLNLLPVLDALRFTHDVRSVLSRNLHLHRLW</sequence>
<dbReference type="OrthoDB" id="277011at2759"/>
<dbReference type="GO" id="GO:0016791">
    <property type="term" value="F:phosphatase activity"/>
    <property type="evidence" value="ECO:0007669"/>
    <property type="project" value="InterPro"/>
</dbReference>
<dbReference type="SUPFAM" id="SSF56784">
    <property type="entry name" value="HAD-like"/>
    <property type="match status" value="1"/>
</dbReference>
<reference evidence="2 3" key="1">
    <citation type="journal article" date="2019" name="Commun. Biol.">
        <title>The bagworm genome reveals a unique fibroin gene that provides high tensile strength.</title>
        <authorList>
            <person name="Kono N."/>
            <person name="Nakamura H."/>
            <person name="Ohtoshi R."/>
            <person name="Tomita M."/>
            <person name="Numata K."/>
            <person name="Arakawa K."/>
        </authorList>
    </citation>
    <scope>NUCLEOTIDE SEQUENCE [LARGE SCALE GENOMIC DNA]</scope>
</reference>
<accession>A0A4C1Y9R7</accession>
<dbReference type="NCBIfam" id="TIGR02251">
    <property type="entry name" value="HIF-SF_euk"/>
    <property type="match status" value="1"/>
</dbReference>
<dbReference type="AlphaFoldDB" id="A0A4C1Y9R7"/>
<dbReference type="PANTHER" id="PTHR12210">
    <property type="entry name" value="DULLARD PROTEIN PHOSPHATASE"/>
    <property type="match status" value="1"/>
</dbReference>
<dbReference type="PROSITE" id="PS50969">
    <property type="entry name" value="FCP1"/>
    <property type="match status" value="1"/>
</dbReference>
<dbReference type="EMBL" id="BGZK01001117">
    <property type="protein sequence ID" value="GBP71684.1"/>
    <property type="molecule type" value="Genomic_DNA"/>
</dbReference>
<dbReference type="Proteomes" id="UP000299102">
    <property type="component" value="Unassembled WGS sequence"/>
</dbReference>
<dbReference type="InterPro" id="IPR036412">
    <property type="entry name" value="HAD-like_sf"/>
</dbReference>
<proteinExistence type="predicted"/>
<keyword evidence="3" id="KW-1185">Reference proteome</keyword>
<dbReference type="SMART" id="SM00577">
    <property type="entry name" value="CPDc"/>
    <property type="match status" value="1"/>
</dbReference>
<dbReference type="CDD" id="cd07521">
    <property type="entry name" value="HAD_FCP1-like"/>
    <property type="match status" value="1"/>
</dbReference>
<dbReference type="Pfam" id="PF03031">
    <property type="entry name" value="NIF"/>
    <property type="match status" value="1"/>
</dbReference>
<feature type="domain" description="FCP1 homology" evidence="1">
    <location>
        <begin position="91"/>
        <end position="260"/>
    </location>
</feature>
<evidence type="ECO:0000259" key="1">
    <source>
        <dbReference type="PROSITE" id="PS50969"/>
    </source>
</evidence>